<feature type="non-terminal residue" evidence="1">
    <location>
        <position position="1"/>
    </location>
</feature>
<organism evidence="1">
    <name type="scientific">Phytophthora nicotianae</name>
    <name type="common">Potato buckeye rot agent</name>
    <name type="synonym">Phytophthora parasitica</name>
    <dbReference type="NCBI Taxonomy" id="4792"/>
    <lineage>
        <taxon>Eukaryota</taxon>
        <taxon>Sar</taxon>
        <taxon>Stramenopiles</taxon>
        <taxon>Oomycota</taxon>
        <taxon>Peronosporomycetes</taxon>
        <taxon>Peronosporales</taxon>
        <taxon>Peronosporaceae</taxon>
        <taxon>Phytophthora</taxon>
    </lineage>
</organism>
<evidence type="ECO:0000313" key="1">
    <source>
        <dbReference type="EMBL" id="ETM35733.1"/>
    </source>
</evidence>
<protein>
    <submittedName>
        <fullName evidence="1">Uncharacterized protein</fullName>
    </submittedName>
</protein>
<proteinExistence type="predicted"/>
<dbReference type="EMBL" id="KI695431">
    <property type="protein sequence ID" value="ETM35733.1"/>
    <property type="molecule type" value="Genomic_DNA"/>
</dbReference>
<reference evidence="1" key="1">
    <citation type="submission" date="2013-11" db="EMBL/GenBank/DDBJ databases">
        <title>The Genome Sequence of Phytophthora parasitica IAC_01/95.</title>
        <authorList>
            <consortium name="The Broad Institute Genomics Platform"/>
            <person name="Russ C."/>
            <person name="Tyler B."/>
            <person name="Panabieres F."/>
            <person name="Shan W."/>
            <person name="Tripathy S."/>
            <person name="Grunwald N."/>
            <person name="Machado M."/>
            <person name="Johnson C.S."/>
            <person name="Arredondo F."/>
            <person name="Hong C."/>
            <person name="Coffey M."/>
            <person name="Young S.K."/>
            <person name="Zeng Q."/>
            <person name="Gargeya S."/>
            <person name="Fitzgerald M."/>
            <person name="Abouelleil A."/>
            <person name="Alvarado L."/>
            <person name="Chapman S.B."/>
            <person name="Gainer-Dewar J."/>
            <person name="Goldberg J."/>
            <person name="Griggs A."/>
            <person name="Gujja S."/>
            <person name="Hansen M."/>
            <person name="Howarth C."/>
            <person name="Imamovic A."/>
            <person name="Ireland A."/>
            <person name="Larimer J."/>
            <person name="McCowan C."/>
            <person name="Murphy C."/>
            <person name="Pearson M."/>
            <person name="Poon T.W."/>
            <person name="Priest M."/>
            <person name="Roberts A."/>
            <person name="Saif S."/>
            <person name="Shea T."/>
            <person name="Sykes S."/>
            <person name="Wortman J."/>
            <person name="Nusbaum C."/>
            <person name="Birren B."/>
        </authorList>
    </citation>
    <scope>NUCLEOTIDE SEQUENCE [LARGE SCALE GENOMIC DNA]</scope>
    <source>
        <strain evidence="1">IAC_01/95</strain>
    </source>
</reference>
<sequence length="143" mass="15721">NSVVKLLFELQETMVSYAQVVRLVVMAQSENLVETLPVTQHPAHPLLRPSVMVYDHEGQPSMLSQSNYNLYASTRQLPMLAESSVGAEPKPDDFVKSAVSSFALHPISQRGVNPNTQSAIVRPSVSSQALHDMFNLHGLPDAR</sequence>
<dbReference type="Proteomes" id="UP000054532">
    <property type="component" value="Unassembled WGS sequence"/>
</dbReference>
<gene>
    <name evidence="1" type="ORF">L914_17415</name>
</gene>
<dbReference type="AlphaFoldDB" id="W2MJ80"/>
<accession>W2MJ80</accession>
<name>W2MJ80_PHYNI</name>
<dbReference type="VEuPathDB" id="FungiDB:PPTG_16710"/>